<dbReference type="CDD" id="cd09917">
    <property type="entry name" value="F-box_SF"/>
    <property type="match status" value="1"/>
</dbReference>
<dbReference type="Proteomes" id="UP000198287">
    <property type="component" value="Unassembled WGS sequence"/>
</dbReference>
<feature type="domain" description="F-box" evidence="1">
    <location>
        <begin position="18"/>
        <end position="45"/>
    </location>
</feature>
<dbReference type="OMA" id="CCIVENE"/>
<evidence type="ECO:0000313" key="2">
    <source>
        <dbReference type="EMBL" id="OXA58402.1"/>
    </source>
</evidence>
<dbReference type="Gene3D" id="3.80.10.10">
    <property type="entry name" value="Ribonuclease Inhibitor"/>
    <property type="match status" value="2"/>
</dbReference>
<dbReference type="OrthoDB" id="10467923at2759"/>
<dbReference type="SUPFAM" id="SSF81383">
    <property type="entry name" value="F-box domain"/>
    <property type="match status" value="1"/>
</dbReference>
<protein>
    <recommendedName>
        <fullName evidence="1">F-box domain-containing protein</fullName>
    </recommendedName>
</protein>
<dbReference type="AlphaFoldDB" id="A0A226EL92"/>
<organism evidence="2 3">
    <name type="scientific">Folsomia candida</name>
    <name type="common">Springtail</name>
    <dbReference type="NCBI Taxonomy" id="158441"/>
    <lineage>
        <taxon>Eukaryota</taxon>
        <taxon>Metazoa</taxon>
        <taxon>Ecdysozoa</taxon>
        <taxon>Arthropoda</taxon>
        <taxon>Hexapoda</taxon>
        <taxon>Collembola</taxon>
        <taxon>Entomobryomorpha</taxon>
        <taxon>Isotomoidea</taxon>
        <taxon>Isotomidae</taxon>
        <taxon>Proisotominae</taxon>
        <taxon>Folsomia</taxon>
    </lineage>
</organism>
<name>A0A226EL92_FOLCA</name>
<sequence length="554" mass="64264">MDKRKITSCDMVVTNELILRNIFDFLPIRDLKNVRLTSHLWKDVCCPIFQRKSIVKLNENVHLEGSVMDNFLEKFATIPSTRVLFRNYKISLFNFDFNCDAMDAFWEKFGPSMESLQIEWVRFVGVDIVRDIFFNLTPNLKHLSIKDCSFYENYGGERPGLRIYKQVADVDENVPVNPNLISMHFCGGEKHTTLPISWEEIFRGFPNIRDLSFYNISAADTDGIMQIAKSLRTKNPRIMQLEKLNIFNGDYATGEIVVPIMDNLISLKLFLRELSIDLGATVNFHRTSLLLQQQRNARKMILYRGPLGTPMKKFPFDIIFPNLQYLEMTETVADCMEFLQFMPNLSTLALKEPPEVEPPFLPIDTIAKTDMNFTKMPLQTKLSTLIVEYDISSADVRKLVFWFPAVVKARLYLDNDAFRTVCGEWRKLEELEVLGERLDTEGITGIQETRSGETPVKKCNPINIKELKYLRKFIMVNYKISTTIDDVCVNEGFMKMPHLNYLELCTKHISEKGWTKLFNWAQLRTLIPTDGRWDSEVKAFEKGCYQLKSNRIGT</sequence>
<keyword evidence="3" id="KW-1185">Reference proteome</keyword>
<dbReference type="Pfam" id="PF00646">
    <property type="entry name" value="F-box"/>
    <property type="match status" value="1"/>
</dbReference>
<comment type="caution">
    <text evidence="2">The sequence shown here is derived from an EMBL/GenBank/DDBJ whole genome shotgun (WGS) entry which is preliminary data.</text>
</comment>
<proteinExistence type="predicted"/>
<dbReference type="EMBL" id="LNIX01000003">
    <property type="protein sequence ID" value="OXA58402.1"/>
    <property type="molecule type" value="Genomic_DNA"/>
</dbReference>
<evidence type="ECO:0000313" key="3">
    <source>
        <dbReference type="Proteomes" id="UP000198287"/>
    </source>
</evidence>
<dbReference type="InterPro" id="IPR032675">
    <property type="entry name" value="LRR_dom_sf"/>
</dbReference>
<dbReference type="SUPFAM" id="SSF52047">
    <property type="entry name" value="RNI-like"/>
    <property type="match status" value="1"/>
</dbReference>
<evidence type="ECO:0000259" key="1">
    <source>
        <dbReference type="Pfam" id="PF00646"/>
    </source>
</evidence>
<gene>
    <name evidence="2" type="ORF">Fcan01_07779</name>
</gene>
<reference evidence="2 3" key="1">
    <citation type="submission" date="2015-12" db="EMBL/GenBank/DDBJ databases">
        <title>The genome of Folsomia candida.</title>
        <authorList>
            <person name="Faddeeva A."/>
            <person name="Derks M.F."/>
            <person name="Anvar Y."/>
            <person name="Smit S."/>
            <person name="Van Straalen N."/>
            <person name="Roelofs D."/>
        </authorList>
    </citation>
    <scope>NUCLEOTIDE SEQUENCE [LARGE SCALE GENOMIC DNA]</scope>
    <source>
        <strain evidence="2 3">VU population</strain>
        <tissue evidence="2">Whole body</tissue>
    </source>
</reference>
<dbReference type="InterPro" id="IPR001810">
    <property type="entry name" value="F-box_dom"/>
</dbReference>
<accession>A0A226EL92</accession>
<dbReference type="InterPro" id="IPR036047">
    <property type="entry name" value="F-box-like_dom_sf"/>
</dbReference>